<dbReference type="PANTHER" id="PTHR19375">
    <property type="entry name" value="HEAT SHOCK PROTEIN 70KDA"/>
    <property type="match status" value="1"/>
</dbReference>
<keyword evidence="1" id="KW-0547">Nucleotide-binding</keyword>
<dbReference type="Gene3D" id="3.30.420.40">
    <property type="match status" value="3"/>
</dbReference>
<dbReference type="AlphaFoldDB" id="A0AA95H4I4"/>
<dbReference type="InterPro" id="IPR042054">
    <property type="entry name" value="YegD-like"/>
</dbReference>
<dbReference type="KEGG" id="tdu:QJT80_08250"/>
<dbReference type="GO" id="GO:0140662">
    <property type="term" value="F:ATP-dependent protein folding chaperone"/>
    <property type="evidence" value="ECO:0007669"/>
    <property type="project" value="InterPro"/>
</dbReference>
<reference evidence="3" key="1">
    <citation type="journal article" date="2023" name="Int. J. Mol. Sci.">
        <title>Metagenomics Revealed a New Genus 'Candidatus Thiocaldithrix dubininis' gen. nov., sp. nov. and a New Species 'Candidatus Thiothrix putei' sp. nov. in the Family Thiotrichaceae, Some Members of Which Have Traits of Both Na+- and H+-Motive Energetics.</title>
        <authorList>
            <person name="Ravin N.V."/>
            <person name="Muntyan M.S."/>
            <person name="Smolyakov D.D."/>
            <person name="Rudenko T.S."/>
            <person name="Beletsky A.V."/>
            <person name="Mardanov A.V."/>
            <person name="Grabovich M.Y."/>
        </authorList>
    </citation>
    <scope>NUCLEOTIDE SEQUENCE</scope>
    <source>
        <strain evidence="3">GKL-01</strain>
    </source>
</reference>
<evidence type="ECO:0000256" key="2">
    <source>
        <dbReference type="ARBA" id="ARBA00022840"/>
    </source>
</evidence>
<evidence type="ECO:0000313" key="3">
    <source>
        <dbReference type="EMBL" id="WGZ89503.1"/>
    </source>
</evidence>
<reference evidence="3" key="2">
    <citation type="submission" date="2023-04" db="EMBL/GenBank/DDBJ databases">
        <authorList>
            <person name="Beletskiy A.V."/>
            <person name="Mardanov A.V."/>
            <person name="Ravin N.V."/>
        </authorList>
    </citation>
    <scope>NUCLEOTIDE SEQUENCE</scope>
    <source>
        <strain evidence="3">GKL-01</strain>
    </source>
</reference>
<evidence type="ECO:0000256" key="1">
    <source>
        <dbReference type="ARBA" id="ARBA00022741"/>
    </source>
</evidence>
<sequence>MSFCGLDFGTSNSTIGVAQQQQIRMVPLDADKTTLRSAIFINDEEQCMNFGRDAMSHYTDGMEGRLLMSLKSVLGSSLMQEKTRVLNQMQPFTAILGHFIQYLKNQAEQFKQSEIDSVVCGRPVYFKDGNPELDKLAQDTLETILRSVGFKHIKFQFEPIAASAFYKKQIRQEQLVLIIDLGGGTSDFCLIRMNPHNPASLDDIIAADGIHIGGNDFDKLLNYEKVSPHLGRGTLMRALNGSDLEIPSYWYHDLATWHKINFLYGKQTLIDIQQIYTQAYDKSKLARLVDVIKYRYGHQIAEHVEACKIQFSTQNQTDIDLSFIDEALFIPASKTEFADLLQNDLLKLEQTIQNLLNNAGVKSEAINTVFFTGGSSKIDAIQQHIMRLFSHAQKMEGDYFNSVGMGLTIEAQEIYNG</sequence>
<organism evidence="3">
    <name type="scientific">Candidatus Thiocaldithrix dubininis</name>
    <dbReference type="NCBI Taxonomy" id="3080823"/>
    <lineage>
        <taxon>Bacteria</taxon>
        <taxon>Pseudomonadati</taxon>
        <taxon>Pseudomonadota</taxon>
        <taxon>Gammaproteobacteria</taxon>
        <taxon>Thiotrichales</taxon>
        <taxon>Thiotrichaceae</taxon>
        <taxon>Candidatus Thiocaldithrix</taxon>
    </lineage>
</organism>
<dbReference type="Proteomes" id="UP001300672">
    <property type="component" value="Chromosome"/>
</dbReference>
<dbReference type="CDD" id="cd10231">
    <property type="entry name" value="ASKHA_NBD_HSP70_YegD-like"/>
    <property type="match status" value="1"/>
</dbReference>
<keyword evidence="2" id="KW-0067">ATP-binding</keyword>
<protein>
    <submittedName>
        <fullName evidence="3">Hsp70 family protein</fullName>
    </submittedName>
</protein>
<name>A0AA95H4I4_9GAMM</name>
<dbReference type="GO" id="GO:0005524">
    <property type="term" value="F:ATP binding"/>
    <property type="evidence" value="ECO:0007669"/>
    <property type="project" value="UniProtKB-KW"/>
</dbReference>
<dbReference type="SUPFAM" id="SSF53067">
    <property type="entry name" value="Actin-like ATPase domain"/>
    <property type="match status" value="2"/>
</dbReference>
<gene>
    <name evidence="3" type="ORF">QJT80_08250</name>
</gene>
<dbReference type="EMBL" id="CP124755">
    <property type="protein sequence ID" value="WGZ89503.1"/>
    <property type="molecule type" value="Genomic_DNA"/>
</dbReference>
<proteinExistence type="predicted"/>
<dbReference type="Pfam" id="PF00012">
    <property type="entry name" value="HSP70"/>
    <property type="match status" value="2"/>
</dbReference>
<dbReference type="InterPro" id="IPR013126">
    <property type="entry name" value="Hsp_70_fam"/>
</dbReference>
<dbReference type="InterPro" id="IPR043129">
    <property type="entry name" value="ATPase_NBD"/>
</dbReference>
<accession>A0AA95H4I4</accession>